<feature type="domain" description="FAD-binding" evidence="6">
    <location>
        <begin position="281"/>
        <end position="367"/>
    </location>
</feature>
<keyword evidence="2" id="KW-0285">Flavoprotein</keyword>
<keyword evidence="8" id="KW-1185">Reference proteome</keyword>
<evidence type="ECO:0000259" key="6">
    <source>
        <dbReference type="Pfam" id="PF01494"/>
    </source>
</evidence>
<dbReference type="InterPro" id="IPR050493">
    <property type="entry name" value="FAD-dep_Monooxygenase_BioMet"/>
</dbReference>
<dbReference type="PRINTS" id="PR00420">
    <property type="entry name" value="RNGMNOXGNASE"/>
</dbReference>
<dbReference type="GO" id="GO:0004497">
    <property type="term" value="F:monooxygenase activity"/>
    <property type="evidence" value="ECO:0007669"/>
    <property type="project" value="UniProtKB-KW"/>
</dbReference>
<evidence type="ECO:0000256" key="1">
    <source>
        <dbReference type="ARBA" id="ARBA00007992"/>
    </source>
</evidence>
<proteinExistence type="inferred from homology"/>
<dbReference type="SUPFAM" id="SSF54373">
    <property type="entry name" value="FAD-linked reductases, C-terminal domain"/>
    <property type="match status" value="1"/>
</dbReference>
<accession>A0AAD6WML9</accession>
<keyword evidence="3" id="KW-0274">FAD</keyword>
<organism evidence="7 8">
    <name type="scientific">Mycena alexandri</name>
    <dbReference type="NCBI Taxonomy" id="1745969"/>
    <lineage>
        <taxon>Eukaryota</taxon>
        <taxon>Fungi</taxon>
        <taxon>Dikarya</taxon>
        <taxon>Basidiomycota</taxon>
        <taxon>Agaricomycotina</taxon>
        <taxon>Agaricomycetes</taxon>
        <taxon>Agaricomycetidae</taxon>
        <taxon>Agaricales</taxon>
        <taxon>Marasmiineae</taxon>
        <taxon>Mycenaceae</taxon>
        <taxon>Mycena</taxon>
    </lineage>
</organism>
<gene>
    <name evidence="7" type="ORF">C8F04DRAFT_1199141</name>
</gene>
<dbReference type="PANTHER" id="PTHR13789">
    <property type="entry name" value="MONOOXYGENASE"/>
    <property type="match status" value="1"/>
</dbReference>
<dbReference type="PANTHER" id="PTHR13789:SF309">
    <property type="entry name" value="PUTATIVE (AFU_ORTHOLOGUE AFUA_6G14510)-RELATED"/>
    <property type="match status" value="1"/>
</dbReference>
<dbReference type="Gene3D" id="3.50.50.60">
    <property type="entry name" value="FAD/NAD(P)-binding domain"/>
    <property type="match status" value="1"/>
</dbReference>
<dbReference type="SUPFAM" id="SSF51905">
    <property type="entry name" value="FAD/NAD(P)-binding domain"/>
    <property type="match status" value="1"/>
</dbReference>
<sequence length="412" mass="45593">MQEAVPPLNVIIVGAGLVGFWRRCCTTPARVIASSFKTELGAGLAIPTEYFTMFGWTGMQSPEPRSPLKISAVTSMAYDGSAGMTSDKTDLRESYGMPWLMVHRVDLHNELRRLALEVQGDSPPVSLYLNHRVVSCDTDACTVTLEGGAVRTADLIIGADGIRVRLMLASSFTFGTAGFRWLTDAKALEPYPELDWIVRTAPLGARLISAPVPPNPSDGPQKIDHRTIVIYACRGGTMVNVLAVHEDRRNQDSVPWNAPVTQTELLDFFHDYHPRFKRFLALADDIHIWQMRVVPPLRTWVNKRVCLLGDAAHASLPTLGQGFGMGLEDAVALGALLPKSTHINAIEARLLAYESLRKERAEFVARESFEQQHVPAKRGLYLRSSEMRDRVMAYDVKEAAGRVLSDLENSRG</sequence>
<dbReference type="EMBL" id="JARJCM010000347">
    <property type="protein sequence ID" value="KAJ7018247.1"/>
    <property type="molecule type" value="Genomic_DNA"/>
</dbReference>
<keyword evidence="5" id="KW-0503">Monooxygenase</keyword>
<protein>
    <submittedName>
        <fullName evidence="7">FAD/NAD(P)-binding domain-containing protein</fullName>
    </submittedName>
</protein>
<evidence type="ECO:0000313" key="7">
    <source>
        <dbReference type="EMBL" id="KAJ7018247.1"/>
    </source>
</evidence>
<dbReference type="Pfam" id="PF01494">
    <property type="entry name" value="FAD_binding_3"/>
    <property type="match status" value="1"/>
</dbReference>
<evidence type="ECO:0000256" key="5">
    <source>
        <dbReference type="ARBA" id="ARBA00023033"/>
    </source>
</evidence>
<evidence type="ECO:0000256" key="2">
    <source>
        <dbReference type="ARBA" id="ARBA00022630"/>
    </source>
</evidence>
<dbReference type="InterPro" id="IPR002938">
    <property type="entry name" value="FAD-bd"/>
</dbReference>
<name>A0AAD6WML9_9AGAR</name>
<dbReference type="Proteomes" id="UP001218188">
    <property type="component" value="Unassembled WGS sequence"/>
</dbReference>
<reference evidence="7" key="1">
    <citation type="submission" date="2023-03" db="EMBL/GenBank/DDBJ databases">
        <title>Massive genome expansion in bonnet fungi (Mycena s.s.) driven by repeated elements and novel gene families across ecological guilds.</title>
        <authorList>
            <consortium name="Lawrence Berkeley National Laboratory"/>
            <person name="Harder C.B."/>
            <person name="Miyauchi S."/>
            <person name="Viragh M."/>
            <person name="Kuo A."/>
            <person name="Thoen E."/>
            <person name="Andreopoulos B."/>
            <person name="Lu D."/>
            <person name="Skrede I."/>
            <person name="Drula E."/>
            <person name="Henrissat B."/>
            <person name="Morin E."/>
            <person name="Kohler A."/>
            <person name="Barry K."/>
            <person name="LaButti K."/>
            <person name="Morin E."/>
            <person name="Salamov A."/>
            <person name="Lipzen A."/>
            <person name="Mereny Z."/>
            <person name="Hegedus B."/>
            <person name="Baldrian P."/>
            <person name="Stursova M."/>
            <person name="Weitz H."/>
            <person name="Taylor A."/>
            <person name="Grigoriev I.V."/>
            <person name="Nagy L.G."/>
            <person name="Martin F."/>
            <person name="Kauserud H."/>
        </authorList>
    </citation>
    <scope>NUCLEOTIDE SEQUENCE</scope>
    <source>
        <strain evidence="7">CBHHK200</strain>
    </source>
</reference>
<dbReference type="InterPro" id="IPR036188">
    <property type="entry name" value="FAD/NAD-bd_sf"/>
</dbReference>
<keyword evidence="4" id="KW-0560">Oxidoreductase</keyword>
<dbReference type="AlphaFoldDB" id="A0AAD6WML9"/>
<evidence type="ECO:0000256" key="4">
    <source>
        <dbReference type="ARBA" id="ARBA00023002"/>
    </source>
</evidence>
<dbReference type="GO" id="GO:0071949">
    <property type="term" value="F:FAD binding"/>
    <property type="evidence" value="ECO:0007669"/>
    <property type="project" value="InterPro"/>
</dbReference>
<evidence type="ECO:0000256" key="3">
    <source>
        <dbReference type="ARBA" id="ARBA00022827"/>
    </source>
</evidence>
<comment type="similarity">
    <text evidence="1">Belongs to the paxM FAD-dependent monooxygenase family.</text>
</comment>
<evidence type="ECO:0000313" key="8">
    <source>
        <dbReference type="Proteomes" id="UP001218188"/>
    </source>
</evidence>
<comment type="caution">
    <text evidence="7">The sequence shown here is derived from an EMBL/GenBank/DDBJ whole genome shotgun (WGS) entry which is preliminary data.</text>
</comment>